<keyword evidence="3" id="KW-1185">Reference proteome</keyword>
<dbReference type="EMBL" id="MLAK01000593">
    <property type="protein sequence ID" value="OHT11151.1"/>
    <property type="molecule type" value="Genomic_DNA"/>
</dbReference>
<evidence type="ECO:0008006" key="4">
    <source>
        <dbReference type="Google" id="ProtNLM"/>
    </source>
</evidence>
<evidence type="ECO:0000256" key="1">
    <source>
        <dbReference type="SAM" id="Phobius"/>
    </source>
</evidence>
<dbReference type="GeneID" id="94824580"/>
<gene>
    <name evidence="2" type="ORF">TRFO_01046</name>
</gene>
<feature type="transmembrane region" description="Helical" evidence="1">
    <location>
        <begin position="189"/>
        <end position="211"/>
    </location>
</feature>
<organism evidence="2 3">
    <name type="scientific">Tritrichomonas foetus</name>
    <dbReference type="NCBI Taxonomy" id="1144522"/>
    <lineage>
        <taxon>Eukaryota</taxon>
        <taxon>Metamonada</taxon>
        <taxon>Parabasalia</taxon>
        <taxon>Tritrichomonadida</taxon>
        <taxon>Tritrichomonadidae</taxon>
        <taxon>Tritrichomonas</taxon>
    </lineage>
</organism>
<evidence type="ECO:0000313" key="2">
    <source>
        <dbReference type="EMBL" id="OHT11151.1"/>
    </source>
</evidence>
<protein>
    <recommendedName>
        <fullName evidence="4">Tetratricopeptide repeat protein</fullName>
    </recommendedName>
</protein>
<keyword evidence="1" id="KW-0812">Transmembrane</keyword>
<name>A0A1J4KIH4_9EUKA</name>
<proteinExistence type="predicted"/>
<sequence>MSSIENYFRMAQALNAQGKYDLAIQKYLKVCQTTESVLKSNSDVDVELVWTIYSLGYISDIYSSQKIFNKALLFRNTQEKFLSFLKDANNADLSDPDLNNKVSTEKSTKVNGKMESLLRLFENIQIAIDCDSKEAPQEDRDEIVKKVQFAFEKSREEKVNKIFEQLQNQNNNFKKNLSDRVMDFIVEHYLIMIFGAIFIGILVVLFFAFTFPRRNLSAVPKDFRDQINALENYVKAFESNEEKEKILYRGSKRVDTKTEL</sequence>
<dbReference type="Proteomes" id="UP000179807">
    <property type="component" value="Unassembled WGS sequence"/>
</dbReference>
<keyword evidence="1" id="KW-0472">Membrane</keyword>
<dbReference type="VEuPathDB" id="TrichDB:TRFO_01046"/>
<keyword evidence="1" id="KW-1133">Transmembrane helix</keyword>
<reference evidence="2" key="1">
    <citation type="submission" date="2016-10" db="EMBL/GenBank/DDBJ databases">
        <authorList>
            <person name="Benchimol M."/>
            <person name="Almeida L.G."/>
            <person name="Vasconcelos A.T."/>
            <person name="Perreira-Neves A."/>
            <person name="Rosa I.A."/>
            <person name="Tasca T."/>
            <person name="Bogo M.R."/>
            <person name="de Souza W."/>
        </authorList>
    </citation>
    <scope>NUCLEOTIDE SEQUENCE [LARGE SCALE GENOMIC DNA]</scope>
    <source>
        <strain evidence="2">K</strain>
    </source>
</reference>
<accession>A0A1J4KIH4</accession>
<dbReference type="RefSeq" id="XP_068364287.1">
    <property type="nucleotide sequence ID" value="XM_068489876.1"/>
</dbReference>
<dbReference type="AlphaFoldDB" id="A0A1J4KIH4"/>
<comment type="caution">
    <text evidence="2">The sequence shown here is derived from an EMBL/GenBank/DDBJ whole genome shotgun (WGS) entry which is preliminary data.</text>
</comment>
<evidence type="ECO:0000313" key="3">
    <source>
        <dbReference type="Proteomes" id="UP000179807"/>
    </source>
</evidence>